<name>A0A9N7MHF9_STRHE</name>
<evidence type="ECO:0000313" key="3">
    <source>
        <dbReference type="Proteomes" id="UP001153555"/>
    </source>
</evidence>
<dbReference type="AlphaFoldDB" id="A0A9N7MHF9"/>
<organism evidence="2 3">
    <name type="scientific">Striga hermonthica</name>
    <name type="common">Purple witchweed</name>
    <name type="synonym">Buchnera hermonthica</name>
    <dbReference type="NCBI Taxonomy" id="68872"/>
    <lineage>
        <taxon>Eukaryota</taxon>
        <taxon>Viridiplantae</taxon>
        <taxon>Streptophyta</taxon>
        <taxon>Embryophyta</taxon>
        <taxon>Tracheophyta</taxon>
        <taxon>Spermatophyta</taxon>
        <taxon>Magnoliopsida</taxon>
        <taxon>eudicotyledons</taxon>
        <taxon>Gunneridae</taxon>
        <taxon>Pentapetalae</taxon>
        <taxon>asterids</taxon>
        <taxon>lamiids</taxon>
        <taxon>Lamiales</taxon>
        <taxon>Orobanchaceae</taxon>
        <taxon>Buchnereae</taxon>
        <taxon>Striga</taxon>
    </lineage>
</organism>
<comment type="caution">
    <text evidence="2">The sequence shown here is derived from an EMBL/GenBank/DDBJ whole genome shotgun (WGS) entry which is preliminary data.</text>
</comment>
<feature type="non-terminal residue" evidence="2">
    <location>
        <position position="246"/>
    </location>
</feature>
<accession>A0A9N7MHF9</accession>
<feature type="region of interest" description="Disordered" evidence="1">
    <location>
        <begin position="200"/>
        <end position="246"/>
    </location>
</feature>
<evidence type="ECO:0008006" key="4">
    <source>
        <dbReference type="Google" id="ProtNLM"/>
    </source>
</evidence>
<reference evidence="2" key="1">
    <citation type="submission" date="2019-12" db="EMBL/GenBank/DDBJ databases">
        <authorList>
            <person name="Scholes J."/>
        </authorList>
    </citation>
    <scope>NUCLEOTIDE SEQUENCE</scope>
</reference>
<dbReference type="Proteomes" id="UP001153555">
    <property type="component" value="Unassembled WGS sequence"/>
</dbReference>
<gene>
    <name evidence="2" type="ORF">SHERM_00134</name>
</gene>
<dbReference type="OrthoDB" id="1751950at2759"/>
<keyword evidence="3" id="KW-1185">Reference proteome</keyword>
<feature type="non-terminal residue" evidence="2">
    <location>
        <position position="1"/>
    </location>
</feature>
<evidence type="ECO:0000313" key="2">
    <source>
        <dbReference type="EMBL" id="CAA0811108.1"/>
    </source>
</evidence>
<dbReference type="EMBL" id="CACSLK010007779">
    <property type="protein sequence ID" value="CAA0811108.1"/>
    <property type="molecule type" value="Genomic_DNA"/>
</dbReference>
<feature type="compositionally biased region" description="Basic and acidic residues" evidence="1">
    <location>
        <begin position="225"/>
        <end position="240"/>
    </location>
</feature>
<sequence length="246" mass="27290">VSFPEPTVISLAGSFDNALILKFSFTVPSLRDLSVGLVKLGFKGRLSPKFFNYNHYLLFFELKEDYNSVWIKTRLNIFGCSGRVFKYITDFTFVEESPIVPVWCCFLGHLPHLFDPSSLFSIASCIGNPIETDAATANRSRLSVARVCMEIDLRDEFIKAIELDQAGKTTIQKVVYERVPPLCTLCSHVGHGAAECYTRANNPRPTLAPHRRVARQSPTVALGSPKEKGKAPAHSLDPKGQKGKGK</sequence>
<dbReference type="PANTHER" id="PTHR31286">
    <property type="entry name" value="GLYCINE-RICH CELL WALL STRUCTURAL PROTEIN 1.8-LIKE"/>
    <property type="match status" value="1"/>
</dbReference>
<proteinExistence type="predicted"/>
<dbReference type="InterPro" id="IPR040256">
    <property type="entry name" value="At4g02000-like"/>
</dbReference>
<dbReference type="PANTHER" id="PTHR31286:SF179">
    <property type="entry name" value="RNASE H TYPE-1 DOMAIN-CONTAINING PROTEIN"/>
    <property type="match status" value="1"/>
</dbReference>
<evidence type="ECO:0000256" key="1">
    <source>
        <dbReference type="SAM" id="MobiDB-lite"/>
    </source>
</evidence>
<protein>
    <recommendedName>
        <fullName evidence="4">DUF4283 domain-containing protein</fullName>
    </recommendedName>
</protein>